<gene>
    <name evidence="2" type="ORF">LPLAT_LOCUS9265</name>
</gene>
<sequence length="80" mass="8850">MNARLQHRSSGKIRAFCTLFIPPPQGLPCLCFSLRLVENATSPPNPGNGFPGTQLLPRLHSRSDRLTPDFATSVTRQKPH</sequence>
<name>A0AAV2NWX7_9HYME</name>
<protein>
    <submittedName>
        <fullName evidence="2">Uncharacterized protein</fullName>
    </submittedName>
</protein>
<reference evidence="2" key="1">
    <citation type="submission" date="2024-04" db="EMBL/GenBank/DDBJ databases">
        <authorList>
            <consortium name="Molecular Ecology Group"/>
        </authorList>
    </citation>
    <scope>NUCLEOTIDE SEQUENCE</scope>
</reference>
<accession>A0AAV2NWX7</accession>
<organism evidence="2 3">
    <name type="scientific">Lasius platythorax</name>
    <dbReference type="NCBI Taxonomy" id="488582"/>
    <lineage>
        <taxon>Eukaryota</taxon>
        <taxon>Metazoa</taxon>
        <taxon>Ecdysozoa</taxon>
        <taxon>Arthropoda</taxon>
        <taxon>Hexapoda</taxon>
        <taxon>Insecta</taxon>
        <taxon>Pterygota</taxon>
        <taxon>Neoptera</taxon>
        <taxon>Endopterygota</taxon>
        <taxon>Hymenoptera</taxon>
        <taxon>Apocrita</taxon>
        <taxon>Aculeata</taxon>
        <taxon>Formicoidea</taxon>
        <taxon>Formicidae</taxon>
        <taxon>Formicinae</taxon>
        <taxon>Lasius</taxon>
        <taxon>Lasius</taxon>
    </lineage>
</organism>
<feature type="compositionally biased region" description="Polar residues" evidence="1">
    <location>
        <begin position="70"/>
        <end position="80"/>
    </location>
</feature>
<proteinExistence type="predicted"/>
<evidence type="ECO:0000256" key="1">
    <source>
        <dbReference type="SAM" id="MobiDB-lite"/>
    </source>
</evidence>
<dbReference type="Proteomes" id="UP001497644">
    <property type="component" value="Chromosome 4"/>
</dbReference>
<dbReference type="EMBL" id="OZ034827">
    <property type="protein sequence ID" value="CAL1683565.1"/>
    <property type="molecule type" value="Genomic_DNA"/>
</dbReference>
<evidence type="ECO:0000313" key="3">
    <source>
        <dbReference type="Proteomes" id="UP001497644"/>
    </source>
</evidence>
<evidence type="ECO:0000313" key="2">
    <source>
        <dbReference type="EMBL" id="CAL1683565.1"/>
    </source>
</evidence>
<keyword evidence="3" id="KW-1185">Reference proteome</keyword>
<dbReference type="AlphaFoldDB" id="A0AAV2NWX7"/>
<feature type="region of interest" description="Disordered" evidence="1">
    <location>
        <begin position="61"/>
        <end position="80"/>
    </location>
</feature>